<reference evidence="1" key="1">
    <citation type="submission" date="2024-12" db="EMBL/GenBank/DDBJ databases">
        <authorList>
            <person name="Wu N."/>
        </authorList>
    </citation>
    <scope>NUCLEOTIDE SEQUENCE</scope>
    <source>
        <strain evidence="1">P15</strain>
    </source>
</reference>
<name>A0ACC7NQW2_9BACL</name>
<keyword evidence="2" id="KW-1185">Reference proteome</keyword>
<accession>A0ACC7NQW2</accession>
<organism evidence="1 2">
    <name type="scientific">Paenibacillus mesotrionivorans</name>
    <dbReference type="NCBI Taxonomy" id="3160968"/>
    <lineage>
        <taxon>Bacteria</taxon>
        <taxon>Bacillati</taxon>
        <taxon>Bacillota</taxon>
        <taxon>Bacilli</taxon>
        <taxon>Bacillales</taxon>
        <taxon>Paenibacillaceae</taxon>
        <taxon>Paenibacillus</taxon>
    </lineage>
</organism>
<evidence type="ECO:0000313" key="2">
    <source>
        <dbReference type="Proteomes" id="UP001631969"/>
    </source>
</evidence>
<dbReference type="EMBL" id="JBJURJ010000001">
    <property type="protein sequence ID" value="MFM9326918.1"/>
    <property type="molecule type" value="Genomic_DNA"/>
</dbReference>
<comment type="caution">
    <text evidence="1">The sequence shown here is derived from an EMBL/GenBank/DDBJ whole genome shotgun (WGS) entry which is preliminary data.</text>
</comment>
<sequence>MFKQLFASMNGALDDILSRLPSSSGKERKDLEERLSVLKAMSDTCIEEWLLFEEKMGLLSEGKSAPGNGASMSLPAGKPGLLPGAALTAAAPAGFLTEPEQAKQKASSATYGLKKPLSLASFSKGQGFYKLSMYKQAVDELERVVETQPDDLLARMYLAMAYFHSEEYAEAYRHFQIVVPLTDDLKMKAISYNAMGCIQAERQNLDKALELFRLAHSADPASIEPVLTPAHWDKRK</sequence>
<dbReference type="Proteomes" id="UP001631969">
    <property type="component" value="Unassembled WGS sequence"/>
</dbReference>
<gene>
    <name evidence="1" type="ORF">ACI1P1_01265</name>
</gene>
<evidence type="ECO:0000313" key="1">
    <source>
        <dbReference type="EMBL" id="MFM9326918.1"/>
    </source>
</evidence>
<proteinExistence type="predicted"/>
<protein>
    <submittedName>
        <fullName evidence="1">Tetratricopeptide repeat protein</fullName>
    </submittedName>
</protein>